<sequence length="38" mass="4284">MRGTTMKAFDAELVFSLLAEMEACVDRVRALRLSMFSS</sequence>
<proteinExistence type="predicted"/>
<dbReference type="KEGG" id="vg:40073067"/>
<reference evidence="1" key="1">
    <citation type="submission" date="2017-01" db="EMBL/GenBank/DDBJ databases">
        <title>Complete Genome Sequence of two Novel Multi-drug resistant Klebsiella pneumoniae Phage vB_Kpn_IME260.</title>
        <authorList>
            <person name="Xing S."/>
            <person name="Pan X."/>
            <person name="Sun Q."/>
            <person name="Pei G."/>
            <person name="Mi Z."/>
            <person name="An X."/>
            <person name="Tong Y."/>
        </authorList>
    </citation>
    <scope>NUCLEOTIDE SEQUENCE [LARGE SCALE GENOMIC DNA]</scope>
</reference>
<dbReference type="RefSeq" id="YP_009597436.1">
    <property type="nucleotide sequence ID" value="NC_041899.1"/>
</dbReference>
<dbReference type="Proteomes" id="UP000225617">
    <property type="component" value="Segment"/>
</dbReference>
<keyword evidence="2" id="KW-1185">Reference proteome</keyword>
<dbReference type="EMBL" id="KX845404">
    <property type="protein sequence ID" value="APT41103.1"/>
    <property type="molecule type" value="Genomic_DNA"/>
</dbReference>
<protein>
    <submittedName>
        <fullName evidence="1">Uncharacterized protein</fullName>
    </submittedName>
</protein>
<evidence type="ECO:0000313" key="1">
    <source>
        <dbReference type="EMBL" id="APT41103.1"/>
    </source>
</evidence>
<evidence type="ECO:0000313" key="2">
    <source>
        <dbReference type="Proteomes" id="UP000225617"/>
    </source>
</evidence>
<accession>A0A1L6Z522</accession>
<organism evidence="1 2">
    <name type="scientific">Klebsiella phage vB_Kpn_IME260</name>
    <dbReference type="NCBI Taxonomy" id="1912318"/>
    <lineage>
        <taxon>Viruses</taxon>
        <taxon>Duplodnaviria</taxon>
        <taxon>Heunggongvirae</taxon>
        <taxon>Uroviricota</taxon>
        <taxon>Caudoviricetes</taxon>
        <taxon>Demerecviridae</taxon>
        <taxon>Sugarlandvirus</taxon>
        <taxon>Sugarlandvirus IME260</taxon>
    </lineage>
</organism>
<name>A0A1L6Z522_9CAUD</name>
<dbReference type="GeneID" id="40073067"/>